<dbReference type="GO" id="GO:0019706">
    <property type="term" value="F:protein-cysteine S-palmitoyltransferase activity"/>
    <property type="evidence" value="ECO:0007669"/>
    <property type="project" value="UniProtKB-EC"/>
</dbReference>
<keyword evidence="5 10" id="KW-0472">Membrane</keyword>
<evidence type="ECO:0000259" key="12">
    <source>
        <dbReference type="Pfam" id="PF01529"/>
    </source>
</evidence>
<evidence type="ECO:0000256" key="2">
    <source>
        <dbReference type="ARBA" id="ARBA00022679"/>
    </source>
</evidence>
<dbReference type="AlphaFoldDB" id="A0AAN6FQU4"/>
<feature type="transmembrane region" description="Helical" evidence="10">
    <location>
        <begin position="130"/>
        <end position="147"/>
    </location>
</feature>
<name>A0AAN6FQU4_9PEZI</name>
<comment type="similarity">
    <text evidence="10">Belongs to the DHHC palmitoyltransferase family.</text>
</comment>
<keyword evidence="6" id="KW-0564">Palmitate</keyword>
<evidence type="ECO:0000313" key="14">
    <source>
        <dbReference type="EMBL" id="KAK1015469.1"/>
    </source>
</evidence>
<evidence type="ECO:0000313" key="16">
    <source>
        <dbReference type="Proteomes" id="UP001175353"/>
    </source>
</evidence>
<dbReference type="InterPro" id="IPR039859">
    <property type="entry name" value="PFA4/ZDH16/20/ERF2-like"/>
</dbReference>
<comment type="subcellular location">
    <subcellularLocation>
        <location evidence="1">Membrane</location>
        <topology evidence="1">Multi-pass membrane protein</topology>
    </subcellularLocation>
</comment>
<comment type="catalytic activity">
    <reaction evidence="9 10">
        <text>L-cysteinyl-[protein] + hexadecanoyl-CoA = S-hexadecanoyl-L-cysteinyl-[protein] + CoA</text>
        <dbReference type="Rhea" id="RHEA:36683"/>
        <dbReference type="Rhea" id="RHEA-COMP:10131"/>
        <dbReference type="Rhea" id="RHEA-COMP:11032"/>
        <dbReference type="ChEBI" id="CHEBI:29950"/>
        <dbReference type="ChEBI" id="CHEBI:57287"/>
        <dbReference type="ChEBI" id="CHEBI:57379"/>
        <dbReference type="ChEBI" id="CHEBI:74151"/>
        <dbReference type="EC" id="2.3.1.225"/>
    </reaction>
</comment>
<feature type="compositionally biased region" description="Low complexity" evidence="11">
    <location>
        <begin position="380"/>
        <end position="389"/>
    </location>
</feature>
<dbReference type="GO" id="GO:0016020">
    <property type="term" value="C:membrane"/>
    <property type="evidence" value="ECO:0007669"/>
    <property type="project" value="UniProtKB-SubCell"/>
</dbReference>
<evidence type="ECO:0000256" key="8">
    <source>
        <dbReference type="ARBA" id="ARBA00023315"/>
    </source>
</evidence>
<feature type="domain" description="Palmitoyltransferase DHHC" evidence="12">
    <location>
        <begin position="90"/>
        <end position="208"/>
    </location>
</feature>
<dbReference type="PROSITE" id="PS50216">
    <property type="entry name" value="DHHC"/>
    <property type="match status" value="1"/>
</dbReference>
<evidence type="ECO:0000256" key="11">
    <source>
        <dbReference type="SAM" id="MobiDB-lite"/>
    </source>
</evidence>
<keyword evidence="16" id="KW-1185">Reference proteome</keyword>
<keyword evidence="2 10" id="KW-0808">Transferase</keyword>
<evidence type="ECO:0000256" key="3">
    <source>
        <dbReference type="ARBA" id="ARBA00022692"/>
    </source>
</evidence>
<dbReference type="EC" id="2.3.1.225" evidence="10"/>
<feature type="compositionally biased region" description="Basic and acidic residues" evidence="11">
    <location>
        <begin position="397"/>
        <end position="406"/>
    </location>
</feature>
<evidence type="ECO:0000256" key="4">
    <source>
        <dbReference type="ARBA" id="ARBA00022989"/>
    </source>
</evidence>
<gene>
    <name evidence="13" type="primary">PFA4_1</name>
    <name evidence="13" type="ORF">LTR82_008040</name>
    <name evidence="14" type="ORF">LTR91_000494</name>
</gene>
<proteinExistence type="inferred from homology"/>
<evidence type="ECO:0000256" key="7">
    <source>
        <dbReference type="ARBA" id="ARBA00023288"/>
    </source>
</evidence>
<comment type="domain">
    <text evidence="10">The DHHC domain is required for palmitoyltransferase activity.</text>
</comment>
<feature type="transmembrane region" description="Helical" evidence="10">
    <location>
        <begin position="12"/>
        <end position="30"/>
    </location>
</feature>
<feature type="transmembrane region" description="Helical" evidence="10">
    <location>
        <begin position="167"/>
        <end position="191"/>
    </location>
</feature>
<keyword evidence="3 10" id="KW-0812">Transmembrane</keyword>
<evidence type="ECO:0000256" key="6">
    <source>
        <dbReference type="ARBA" id="ARBA00023139"/>
    </source>
</evidence>
<evidence type="ECO:0000313" key="15">
    <source>
        <dbReference type="Proteomes" id="UP001168146"/>
    </source>
</evidence>
<sequence>MEKPLLQRIAPFASTIIISFLAYPSQYLFYSIEPGPLRKGDAYIFNILVASLLFCYYRACYTDPGRMPTDWQDRVQLNGSAPDAAQLPLQQRWCRKCEMYKPPRAHHCKTCRRTQANCVSHVILPHFVRFLFFSVVAMIYLESFLYTRCAVLWEKRHLPSYLGPNSGQLALLFIEVVLNSFVLFAMSILLGRTLWSLGLNMTTIEGWEVERHHAMLRRARASGGLLSGPNGKQVRIEHQEFPYDVGIWTNICRGMGSINPITWVWPFARSPRVETALNIEHNCIDDPSKPWPPIDPDRMFRAARQPMSGDDATLAMDMESFRARQAADMARYEDADGEYVVRRRPFHERAQATMDGERGVYESDEEEVLVNDDDDEVEPAGASISAGGQDADDAGEEGWRNKEGERLADFGVDEVVDFYDEDDVPLAELVKRKKAEKAH</sequence>
<feature type="region of interest" description="Disordered" evidence="11">
    <location>
        <begin position="377"/>
        <end position="406"/>
    </location>
</feature>
<dbReference type="Pfam" id="PF01529">
    <property type="entry name" value="DHHC"/>
    <property type="match status" value="1"/>
</dbReference>
<dbReference type="Proteomes" id="UP001175353">
    <property type="component" value="Unassembled WGS sequence"/>
</dbReference>
<dbReference type="InterPro" id="IPR001594">
    <property type="entry name" value="Palmitoyltrfase_DHHC"/>
</dbReference>
<dbReference type="Proteomes" id="UP001168146">
    <property type="component" value="Unassembled WGS sequence"/>
</dbReference>
<comment type="caution">
    <text evidence="13">The sequence shown here is derived from an EMBL/GenBank/DDBJ whole genome shotgun (WGS) entry which is preliminary data.</text>
</comment>
<dbReference type="PANTHER" id="PTHR12246">
    <property type="entry name" value="PALMITOYLTRANSFERASE ZDHHC16"/>
    <property type="match status" value="1"/>
</dbReference>
<accession>A0AAN6FQU4</accession>
<evidence type="ECO:0000256" key="1">
    <source>
        <dbReference type="ARBA" id="ARBA00004141"/>
    </source>
</evidence>
<evidence type="ECO:0000256" key="10">
    <source>
        <dbReference type="RuleBase" id="RU079119"/>
    </source>
</evidence>
<reference evidence="14" key="2">
    <citation type="submission" date="2023-06" db="EMBL/GenBank/DDBJ databases">
        <title>Black Yeasts Isolated from many extreme environments.</title>
        <authorList>
            <person name="Coleine C."/>
            <person name="Stajich J.E."/>
            <person name="Selbmann L."/>
        </authorList>
    </citation>
    <scope>NUCLEOTIDE SEQUENCE</scope>
    <source>
        <strain evidence="14">CCFEE 5200</strain>
    </source>
</reference>
<evidence type="ECO:0000256" key="5">
    <source>
        <dbReference type="ARBA" id="ARBA00023136"/>
    </source>
</evidence>
<evidence type="ECO:0000256" key="9">
    <source>
        <dbReference type="ARBA" id="ARBA00048048"/>
    </source>
</evidence>
<feature type="transmembrane region" description="Helical" evidence="10">
    <location>
        <begin position="42"/>
        <end position="59"/>
    </location>
</feature>
<protein>
    <recommendedName>
        <fullName evidence="10">Palmitoyltransferase</fullName>
        <ecNumber evidence="10">2.3.1.225</ecNumber>
    </recommendedName>
</protein>
<keyword evidence="4 10" id="KW-1133">Transmembrane helix</keyword>
<dbReference type="EMBL" id="JAUJLE010000002">
    <property type="protein sequence ID" value="KAK1015469.1"/>
    <property type="molecule type" value="Genomic_DNA"/>
</dbReference>
<reference evidence="13" key="1">
    <citation type="submission" date="2021-12" db="EMBL/GenBank/DDBJ databases">
        <title>Black yeast isolated from Biological Soil Crust.</title>
        <authorList>
            <person name="Kurbessoian T."/>
        </authorList>
    </citation>
    <scope>NUCLEOTIDE SEQUENCE</scope>
    <source>
        <strain evidence="13">CCFEE 5208</strain>
    </source>
</reference>
<dbReference type="EMBL" id="JASUXU010000022">
    <property type="protein sequence ID" value="KAK0321123.1"/>
    <property type="molecule type" value="Genomic_DNA"/>
</dbReference>
<evidence type="ECO:0000313" key="13">
    <source>
        <dbReference type="EMBL" id="KAK0321123.1"/>
    </source>
</evidence>
<keyword evidence="8 10" id="KW-0012">Acyltransferase</keyword>
<organism evidence="13 15">
    <name type="scientific">Friedmanniomyces endolithicus</name>
    <dbReference type="NCBI Taxonomy" id="329885"/>
    <lineage>
        <taxon>Eukaryota</taxon>
        <taxon>Fungi</taxon>
        <taxon>Dikarya</taxon>
        <taxon>Ascomycota</taxon>
        <taxon>Pezizomycotina</taxon>
        <taxon>Dothideomycetes</taxon>
        <taxon>Dothideomycetidae</taxon>
        <taxon>Mycosphaerellales</taxon>
        <taxon>Teratosphaeriaceae</taxon>
        <taxon>Friedmanniomyces</taxon>
    </lineage>
</organism>
<keyword evidence="7" id="KW-0449">Lipoprotein</keyword>